<name>A0A931I929_9NOCA</name>
<reference evidence="7" key="1">
    <citation type="submission" date="2020-11" db="EMBL/GenBank/DDBJ databases">
        <title>Nocardia NEAU-351.nov., a novel actinomycete isolated from the cow dung.</title>
        <authorList>
            <person name="Zhang X."/>
        </authorList>
    </citation>
    <scope>NUCLEOTIDE SEQUENCE</scope>
    <source>
        <strain evidence="7">NEAU-351</strain>
    </source>
</reference>
<evidence type="ECO:0000313" key="8">
    <source>
        <dbReference type="Proteomes" id="UP000655751"/>
    </source>
</evidence>
<dbReference type="SUPFAM" id="SSF46689">
    <property type="entry name" value="Homeodomain-like"/>
    <property type="match status" value="1"/>
</dbReference>
<evidence type="ECO:0000256" key="5">
    <source>
        <dbReference type="SAM" id="MobiDB-lite"/>
    </source>
</evidence>
<keyword evidence="1" id="KW-0805">Transcription regulation</keyword>
<dbReference type="Proteomes" id="UP000655751">
    <property type="component" value="Unassembled WGS sequence"/>
</dbReference>
<comment type="caution">
    <text evidence="7">The sequence shown here is derived from an EMBL/GenBank/DDBJ whole genome shotgun (WGS) entry which is preliminary data.</text>
</comment>
<dbReference type="Pfam" id="PF14246">
    <property type="entry name" value="TetR_C_7"/>
    <property type="match status" value="1"/>
</dbReference>
<evidence type="ECO:0000256" key="3">
    <source>
        <dbReference type="ARBA" id="ARBA00023163"/>
    </source>
</evidence>
<keyword evidence="2 4" id="KW-0238">DNA-binding</keyword>
<dbReference type="InterPro" id="IPR050109">
    <property type="entry name" value="HTH-type_TetR-like_transc_reg"/>
</dbReference>
<gene>
    <name evidence="7" type="ORF">IT779_08600</name>
</gene>
<evidence type="ECO:0000313" key="7">
    <source>
        <dbReference type="EMBL" id="MBH0776341.1"/>
    </source>
</evidence>
<dbReference type="GO" id="GO:0000976">
    <property type="term" value="F:transcription cis-regulatory region binding"/>
    <property type="evidence" value="ECO:0007669"/>
    <property type="project" value="TreeGrafter"/>
</dbReference>
<dbReference type="InterPro" id="IPR009057">
    <property type="entry name" value="Homeodomain-like_sf"/>
</dbReference>
<dbReference type="PANTHER" id="PTHR30055">
    <property type="entry name" value="HTH-TYPE TRANSCRIPTIONAL REGULATOR RUTR"/>
    <property type="match status" value="1"/>
</dbReference>
<evidence type="ECO:0000256" key="4">
    <source>
        <dbReference type="PROSITE-ProRule" id="PRU00335"/>
    </source>
</evidence>
<evidence type="ECO:0000259" key="6">
    <source>
        <dbReference type="PROSITE" id="PS50977"/>
    </source>
</evidence>
<dbReference type="PROSITE" id="PS50977">
    <property type="entry name" value="HTH_TETR_2"/>
    <property type="match status" value="1"/>
</dbReference>
<accession>A0A931I929</accession>
<dbReference type="Pfam" id="PF00440">
    <property type="entry name" value="TetR_N"/>
    <property type="match status" value="1"/>
</dbReference>
<dbReference type="GO" id="GO:0003700">
    <property type="term" value="F:DNA-binding transcription factor activity"/>
    <property type="evidence" value="ECO:0007669"/>
    <property type="project" value="TreeGrafter"/>
</dbReference>
<dbReference type="Gene3D" id="1.10.357.10">
    <property type="entry name" value="Tetracycline Repressor, domain 2"/>
    <property type="match status" value="1"/>
</dbReference>
<dbReference type="EMBL" id="JADMLG010000003">
    <property type="protein sequence ID" value="MBH0776341.1"/>
    <property type="molecule type" value="Genomic_DNA"/>
</dbReference>
<protein>
    <submittedName>
        <fullName evidence="7">TetR/AcrR family transcriptional regulator</fullName>
    </submittedName>
</protein>
<feature type="region of interest" description="Disordered" evidence="5">
    <location>
        <begin position="1"/>
        <end position="28"/>
    </location>
</feature>
<feature type="domain" description="HTH tetR-type" evidence="6">
    <location>
        <begin position="26"/>
        <end position="86"/>
    </location>
</feature>
<sequence length="217" mass="23392">MEDRNHDASSPVRGPRRGRPRADEAGQKETRILDAATAIFYEQGYGRTTFDLVAESARTSKTTLYSRFPTKRDLFSAVVRRSVVALTAQIAAISSDGSVLDRVVATGIAVADATLTPDSIALMRLTAANADEFPDVAQDGFRIGFGECVRCVAEALAGGPQQVTAQVTATAERFVEMALHPLYMHAFFGADLGRLRERARVDVPGVVRIILEGADAH</sequence>
<dbReference type="InterPro" id="IPR039536">
    <property type="entry name" value="TetR_C_Proteobacteria"/>
</dbReference>
<dbReference type="InterPro" id="IPR001647">
    <property type="entry name" value="HTH_TetR"/>
</dbReference>
<evidence type="ECO:0000256" key="1">
    <source>
        <dbReference type="ARBA" id="ARBA00023015"/>
    </source>
</evidence>
<feature type="DNA-binding region" description="H-T-H motif" evidence="4">
    <location>
        <begin position="49"/>
        <end position="68"/>
    </location>
</feature>
<organism evidence="7 8">
    <name type="scientific">Nocardia bovistercoris</name>
    <dbReference type="NCBI Taxonomy" id="2785916"/>
    <lineage>
        <taxon>Bacteria</taxon>
        <taxon>Bacillati</taxon>
        <taxon>Actinomycetota</taxon>
        <taxon>Actinomycetes</taxon>
        <taxon>Mycobacteriales</taxon>
        <taxon>Nocardiaceae</taxon>
        <taxon>Nocardia</taxon>
    </lineage>
</organism>
<dbReference type="AlphaFoldDB" id="A0A931I929"/>
<dbReference type="PRINTS" id="PR00455">
    <property type="entry name" value="HTHTETR"/>
</dbReference>
<keyword evidence="3" id="KW-0804">Transcription</keyword>
<dbReference type="RefSeq" id="WP_196148690.1">
    <property type="nucleotide sequence ID" value="NZ_JADMLG010000003.1"/>
</dbReference>
<proteinExistence type="predicted"/>
<evidence type="ECO:0000256" key="2">
    <source>
        <dbReference type="ARBA" id="ARBA00023125"/>
    </source>
</evidence>
<dbReference type="PANTHER" id="PTHR30055:SF234">
    <property type="entry name" value="HTH-TYPE TRANSCRIPTIONAL REGULATOR BETI"/>
    <property type="match status" value="1"/>
</dbReference>
<keyword evidence="8" id="KW-1185">Reference proteome</keyword>